<dbReference type="EMBL" id="JAUSRA010000001">
    <property type="protein sequence ID" value="MDP9794170.1"/>
    <property type="molecule type" value="Genomic_DNA"/>
</dbReference>
<protein>
    <recommendedName>
        <fullName evidence="1">Heme chaperone HemW</fullName>
    </recommendedName>
</protein>
<keyword evidence="7" id="KW-0560">Oxidoreductase</keyword>
<dbReference type="InterPro" id="IPR006638">
    <property type="entry name" value="Elp3/MiaA/NifB-like_rSAM"/>
</dbReference>
<evidence type="ECO:0000256" key="4">
    <source>
        <dbReference type="ARBA" id="ARBA00023004"/>
    </source>
</evidence>
<accession>A0ABT9MRX1</accession>
<feature type="domain" description="Radical SAM core" evidence="6">
    <location>
        <begin position="52"/>
        <end position="287"/>
    </location>
</feature>
<keyword evidence="5" id="KW-0411">Iron-sulfur</keyword>
<gene>
    <name evidence="7" type="ORF">J2S43_002682</name>
</gene>
<dbReference type="InterPro" id="IPR058240">
    <property type="entry name" value="rSAM_sf"/>
</dbReference>
<dbReference type="SFLD" id="SFLDG01065">
    <property type="entry name" value="anaerobic_coproporphyrinogen-I"/>
    <property type="match status" value="1"/>
</dbReference>
<keyword evidence="4" id="KW-0408">Iron</keyword>
<comment type="caution">
    <text evidence="7">The sequence shown here is derived from an EMBL/GenBank/DDBJ whole genome shotgun (WGS) entry which is preliminary data.</text>
</comment>
<evidence type="ECO:0000259" key="6">
    <source>
        <dbReference type="PROSITE" id="PS51918"/>
    </source>
</evidence>
<dbReference type="PANTHER" id="PTHR13932">
    <property type="entry name" value="COPROPORPHYRINIGEN III OXIDASE"/>
    <property type="match status" value="1"/>
</dbReference>
<evidence type="ECO:0000256" key="3">
    <source>
        <dbReference type="ARBA" id="ARBA00022723"/>
    </source>
</evidence>
<dbReference type="InterPro" id="IPR034505">
    <property type="entry name" value="Coproporphyrinogen-III_oxidase"/>
</dbReference>
<dbReference type="GO" id="GO:0051989">
    <property type="term" value="F:coproporphyrinogen dehydrogenase activity"/>
    <property type="evidence" value="ECO:0007669"/>
    <property type="project" value="UniProtKB-EC"/>
</dbReference>
<dbReference type="SMART" id="SM00729">
    <property type="entry name" value="Elp3"/>
    <property type="match status" value="1"/>
</dbReference>
<dbReference type="PANTHER" id="PTHR13932:SF5">
    <property type="entry name" value="RADICAL S-ADENOSYL METHIONINE DOMAIN-CONTAINING PROTEIN 1, MITOCHONDRIAL"/>
    <property type="match status" value="1"/>
</dbReference>
<dbReference type="PROSITE" id="PS51918">
    <property type="entry name" value="RADICAL_SAM"/>
    <property type="match status" value="1"/>
</dbReference>
<keyword evidence="3" id="KW-0479">Metal-binding</keyword>
<dbReference type="SFLD" id="SFLDS00029">
    <property type="entry name" value="Radical_SAM"/>
    <property type="match status" value="1"/>
</dbReference>
<dbReference type="Gene3D" id="3.20.20.70">
    <property type="entry name" value="Aldolase class I"/>
    <property type="match status" value="1"/>
</dbReference>
<evidence type="ECO:0000313" key="8">
    <source>
        <dbReference type="Proteomes" id="UP001240984"/>
    </source>
</evidence>
<evidence type="ECO:0000313" key="7">
    <source>
        <dbReference type="EMBL" id="MDP9794170.1"/>
    </source>
</evidence>
<evidence type="ECO:0000256" key="1">
    <source>
        <dbReference type="ARBA" id="ARBA00017228"/>
    </source>
</evidence>
<name>A0ABT9MRX1_9ACTN</name>
<dbReference type="InterPro" id="IPR007197">
    <property type="entry name" value="rSAM"/>
</dbReference>
<dbReference type="Pfam" id="PF04055">
    <property type="entry name" value="Radical_SAM"/>
    <property type="match status" value="1"/>
</dbReference>
<evidence type="ECO:0000256" key="5">
    <source>
        <dbReference type="ARBA" id="ARBA00023014"/>
    </source>
</evidence>
<keyword evidence="8" id="KW-1185">Reference proteome</keyword>
<dbReference type="Proteomes" id="UP001240984">
    <property type="component" value="Unassembled WGS sequence"/>
</dbReference>
<evidence type="ECO:0000256" key="2">
    <source>
        <dbReference type="ARBA" id="ARBA00022691"/>
    </source>
</evidence>
<keyword evidence="2" id="KW-0949">S-adenosyl-L-methionine</keyword>
<proteinExistence type="predicted"/>
<dbReference type="SUPFAM" id="SSF102114">
    <property type="entry name" value="Radical SAM enzymes"/>
    <property type="match status" value="1"/>
</dbReference>
<reference evidence="7 8" key="1">
    <citation type="submission" date="2023-07" db="EMBL/GenBank/DDBJ databases">
        <title>Sequencing the genomes of 1000 actinobacteria strains.</title>
        <authorList>
            <person name="Klenk H.-P."/>
        </authorList>
    </citation>
    <scope>NUCLEOTIDE SEQUENCE [LARGE SCALE GENOMIC DNA]</scope>
    <source>
        <strain evidence="7 8">DSM 44710</strain>
    </source>
</reference>
<dbReference type="RefSeq" id="WP_306829305.1">
    <property type="nucleotide sequence ID" value="NZ_JAUSRA010000001.1"/>
</dbReference>
<organism evidence="7 8">
    <name type="scientific">Catenuloplanes nepalensis</name>
    <dbReference type="NCBI Taxonomy" id="587533"/>
    <lineage>
        <taxon>Bacteria</taxon>
        <taxon>Bacillati</taxon>
        <taxon>Actinomycetota</taxon>
        <taxon>Actinomycetes</taxon>
        <taxon>Micromonosporales</taxon>
        <taxon>Micromonosporaceae</taxon>
        <taxon>Catenuloplanes</taxon>
    </lineage>
</organism>
<dbReference type="InterPro" id="IPR013785">
    <property type="entry name" value="Aldolase_TIM"/>
</dbReference>
<sequence>MLSSPAEARTVRHLIDSESHADYVYMYPPRQAYRPFSPEVLQRLPQLVRHSLDHSDILNLYVHVPFCRQICSFCNLYTVRDGRADLDRYVDLVLREARWYAALTDRKQVASLYLGGGTPSILAPSQLERLVSELLALFSVAPGEVPAETALEVDPASVDVAKLRKICDAGVNRINLGYQSFIPTEVATLGRVRAERSGTRLLEEALSVGFANVCVDLIYGLEHQTDESWRTSVREVARIGPETICAYPLTLRPHTGYGRRGYDHVNGAMLRARYAMAHEILTDSGYRQETHVRWVRDGGGYRQKANHWALQNILGFGAGARSYLWDLDFRNGYSVRHRQAVLESYGRQMEAGRLPADSGFLMTDDERRRKMVALNIQSLDRTRFREMFGTDPFEEFPDELAALTGAGVVASDADRIWVPNRWLGDRDLFSQLFFSADVRRKLEEFTYDE</sequence>